<proteinExistence type="predicted"/>
<dbReference type="EMBL" id="UGHX01000001">
    <property type="protein sequence ID" value="STP11771.1"/>
    <property type="molecule type" value="Genomic_DNA"/>
</dbReference>
<name>A0A377JUW2_9HELI</name>
<dbReference type="AlphaFoldDB" id="A0A377JUW2"/>
<sequence>MITPPPPPTIPSILTKIGEFFKKAIEYAPRVISFIKGVKSLFSSDKENLESATQEAYNEDAQNPSENAEVLNALNELKNNAKDKAHYLEDTLIAMLDKYVEPLIDMLEQGQISTRNIDRAMNVSEKAIRQIFTRNITQNLSIDNAKCLNILKLPGQEARKESLEHLYNETLSKALKEITSELEKSFATMQESLSEILQEKIELKQAFLQRDTALLEELQNATTQEKQKTQIFIAEQIACQNILSQMLSKLA</sequence>
<protein>
    <submittedName>
        <fullName evidence="1">Uncharacterized protein</fullName>
    </submittedName>
</protein>
<evidence type="ECO:0000313" key="1">
    <source>
        <dbReference type="EMBL" id="STP11771.1"/>
    </source>
</evidence>
<gene>
    <name evidence="1" type="ORF">NCTC12219_01670</name>
</gene>
<evidence type="ECO:0000313" key="2">
    <source>
        <dbReference type="Proteomes" id="UP000255103"/>
    </source>
</evidence>
<dbReference type="RefSeq" id="WP_115722274.1">
    <property type="nucleotide sequence ID" value="NZ_UGHX01000001.1"/>
</dbReference>
<accession>A0A377JUW2</accession>
<reference evidence="1 2" key="1">
    <citation type="submission" date="2018-06" db="EMBL/GenBank/DDBJ databases">
        <authorList>
            <consortium name="Pathogen Informatics"/>
            <person name="Doyle S."/>
        </authorList>
    </citation>
    <scope>NUCLEOTIDE SEQUENCE [LARGE SCALE GENOMIC DNA]</scope>
    <source>
        <strain evidence="1 2">NCTC12219</strain>
    </source>
</reference>
<dbReference type="Proteomes" id="UP000255103">
    <property type="component" value="Unassembled WGS sequence"/>
</dbReference>
<organism evidence="1 2">
    <name type="scientific">Helicobacter cinaedi</name>
    <dbReference type="NCBI Taxonomy" id="213"/>
    <lineage>
        <taxon>Bacteria</taxon>
        <taxon>Pseudomonadati</taxon>
        <taxon>Campylobacterota</taxon>
        <taxon>Epsilonproteobacteria</taxon>
        <taxon>Campylobacterales</taxon>
        <taxon>Helicobacteraceae</taxon>
        <taxon>Helicobacter</taxon>
    </lineage>
</organism>